<evidence type="ECO:0000259" key="1">
    <source>
        <dbReference type="Pfam" id="PF09369"/>
    </source>
</evidence>
<dbReference type="EMBL" id="CP159837">
    <property type="protein sequence ID" value="XCM36738.1"/>
    <property type="molecule type" value="Genomic_DNA"/>
</dbReference>
<sequence length="637" mass="71764">MANTNNIQPDGELRQSQLLTTFGPGAMVDLPEQSVVISGLSYWKGYKQPIQEERLRQKVQKILKINPGENVQLYAPPVDDSDPTGAAISGIDAFVFPRWFLVQIERNITIQGKLYRTRPLFPWSGIKKGCTWEGKKCHAVPVRFVQACVNGHLSDINWRAFAHQDFQTNCPGQIWLDEAGSGNDFEEIFVRCDACKKRHPLSLAKLPNSKILGKCLGDRPWLNPTKNTKEECQGYKRDPETEELIPTNEPEQSRLLVRSASNAYFSQTLSVISLPDSDHELRKVVDKFYDQYLKNIDSVEMLNMIVNLMDGLAELKALGIPKVWGELERRKSDEPEVEKTIKDAELEVLLACVSEPQAAQNKPIDEVDFEAYLRTKPIESNWQPFLDKIVLVHRLREVIAQVGFTRFEAVMPDINGELDINVRRASLDWETSGISWVPAIANKGEGIFFSFNQEKIKTWAERSPVIERCKDLQTGYKAWLEINNIPKKEEHFPGMPYIMLHSLSHLLITTISLKCGYSSTAIKERIYANPDLGYGILIYTGSSGSEGTLGGLIEIGDHLEYYLELALESGEICSNDPICSQHIPGDREDDALLQGAACHGCVLIAESSCERSNDFLDRALVVNTIARENAAFFPKDF</sequence>
<dbReference type="NCBIfam" id="NF038324">
    <property type="entry name" value="DrmB_fam"/>
    <property type="match status" value="1"/>
</dbReference>
<name>A0AAU8JD52_9CYAN</name>
<gene>
    <name evidence="2" type="ORF">ABWT76_005514</name>
</gene>
<reference evidence="2" key="1">
    <citation type="submission" date="2024-07" db="EMBL/GenBank/DDBJ databases">
        <authorList>
            <person name="Kim Y.J."/>
            <person name="Jeong J.Y."/>
        </authorList>
    </citation>
    <scope>NUCLEOTIDE SEQUENCE</scope>
    <source>
        <strain evidence="2">GIHE-MW2</strain>
    </source>
</reference>
<proteinExistence type="predicted"/>
<dbReference type="InterPro" id="IPR018973">
    <property type="entry name" value="MZB"/>
</dbReference>
<accession>A0AAU8JD52</accession>
<dbReference type="InterPro" id="IPR047721">
    <property type="entry name" value="DrmB"/>
</dbReference>
<dbReference type="RefSeq" id="WP_354635273.1">
    <property type="nucleotide sequence ID" value="NZ_CP159837.1"/>
</dbReference>
<feature type="domain" description="MrfA-like Zn-binding" evidence="1">
    <location>
        <begin position="503"/>
        <end position="602"/>
    </location>
</feature>
<evidence type="ECO:0000313" key="2">
    <source>
        <dbReference type="EMBL" id="XCM36738.1"/>
    </source>
</evidence>
<dbReference type="AlphaFoldDB" id="A0AAU8JD52"/>
<dbReference type="Pfam" id="PF09369">
    <property type="entry name" value="MZB"/>
    <property type="match status" value="1"/>
</dbReference>
<organism evidence="2">
    <name type="scientific">Planktothricoides raciborskii GIHE-MW2</name>
    <dbReference type="NCBI Taxonomy" id="2792601"/>
    <lineage>
        <taxon>Bacteria</taxon>
        <taxon>Bacillati</taxon>
        <taxon>Cyanobacteriota</taxon>
        <taxon>Cyanophyceae</taxon>
        <taxon>Oscillatoriophycideae</taxon>
        <taxon>Oscillatoriales</taxon>
        <taxon>Oscillatoriaceae</taxon>
        <taxon>Planktothricoides</taxon>
    </lineage>
</organism>
<protein>
    <submittedName>
        <fullName evidence="2">DUF1998 domain-containing protein</fullName>
    </submittedName>
</protein>